<dbReference type="AlphaFoldDB" id="A0A2H0TD85"/>
<comment type="caution">
    <text evidence="2">The sequence shown here is derived from an EMBL/GenBank/DDBJ whole genome shotgun (WGS) entry which is preliminary data.</text>
</comment>
<protein>
    <submittedName>
        <fullName evidence="2">Uncharacterized protein</fullName>
    </submittedName>
</protein>
<accession>A0A2H0TD85</accession>
<reference evidence="3" key="1">
    <citation type="submission" date="2017-09" db="EMBL/GenBank/DDBJ databases">
        <title>Depth-based differentiation of microbial function through sediment-hosted aquifers and enrichment of novel symbionts in the deep terrestrial subsurface.</title>
        <authorList>
            <person name="Probst A.J."/>
            <person name="Ladd B."/>
            <person name="Jarett J.K."/>
            <person name="Geller-Mcgrath D.E."/>
            <person name="Sieber C.M.K."/>
            <person name="Emerson J.B."/>
            <person name="Anantharaman K."/>
            <person name="Thomas B.C."/>
            <person name="Malmstrom R."/>
            <person name="Stieglmeier M."/>
            <person name="Klingl A."/>
            <person name="Woyke T."/>
            <person name="Ryan C.M."/>
            <person name="Banfield J.F."/>
        </authorList>
    </citation>
    <scope>NUCLEOTIDE SEQUENCE [LARGE SCALE GENOMIC DNA]</scope>
</reference>
<keyword evidence="1" id="KW-0472">Membrane</keyword>
<evidence type="ECO:0000313" key="2">
    <source>
        <dbReference type="EMBL" id="PIR69528.1"/>
    </source>
</evidence>
<keyword evidence="1" id="KW-0812">Transmembrane</keyword>
<feature type="transmembrane region" description="Helical" evidence="1">
    <location>
        <begin position="21"/>
        <end position="42"/>
    </location>
</feature>
<keyword evidence="1" id="KW-1133">Transmembrane helix</keyword>
<dbReference type="EMBL" id="PFCO01000005">
    <property type="protein sequence ID" value="PIR69528.1"/>
    <property type="molecule type" value="Genomic_DNA"/>
</dbReference>
<organism evidence="2 3">
    <name type="scientific">Candidatus Niyogibacteria bacterium CG10_big_fil_rev_8_21_14_0_10_46_36</name>
    <dbReference type="NCBI Taxonomy" id="1974726"/>
    <lineage>
        <taxon>Bacteria</taxon>
        <taxon>Candidatus Niyogiibacteriota</taxon>
    </lineage>
</organism>
<dbReference type="Proteomes" id="UP000231503">
    <property type="component" value="Unassembled WGS sequence"/>
</dbReference>
<name>A0A2H0TD85_9BACT</name>
<evidence type="ECO:0000313" key="3">
    <source>
        <dbReference type="Proteomes" id="UP000231503"/>
    </source>
</evidence>
<evidence type="ECO:0000256" key="1">
    <source>
        <dbReference type="SAM" id="Phobius"/>
    </source>
</evidence>
<sequence length="181" mass="20800">MTARVTTKKEEQETNKRVLRVAGALVIAGVLILGAVYLPGLLREKEEFVDEEVSRMFVGTVEDIDYEFKTFTFVLDTNRGLYPDEDGDSTMPTEREVEVPIWTVTPRYDDDPVTPNTEVKRVTVDLQEETNPKVFYALVPFTSIHKGDFVQLYFWQRNLSLAGETVLPFFIHIVQNPYESE</sequence>
<gene>
    <name evidence="2" type="ORF">COU47_02090</name>
</gene>
<proteinExistence type="predicted"/>